<protein>
    <submittedName>
        <fullName evidence="2">Transposase</fullName>
    </submittedName>
</protein>
<feature type="domain" description="Transposase IS701-like DDE" evidence="1">
    <location>
        <begin position="90"/>
        <end position="325"/>
    </location>
</feature>
<keyword evidence="3" id="KW-1185">Reference proteome</keyword>
<dbReference type="EMBL" id="VOGW01000088">
    <property type="protein sequence ID" value="TWV45629.1"/>
    <property type="molecule type" value="Genomic_DNA"/>
</dbReference>
<dbReference type="PANTHER" id="PTHR33627">
    <property type="entry name" value="TRANSPOSASE"/>
    <property type="match status" value="1"/>
</dbReference>
<dbReference type="InterPro" id="IPR038721">
    <property type="entry name" value="IS701-like_DDE_dom"/>
</dbReference>
<name>A0A5C6JSQ5_9ACTN</name>
<gene>
    <name evidence="2" type="ORF">FRZ03_16035</name>
</gene>
<dbReference type="Proteomes" id="UP000320481">
    <property type="component" value="Unassembled WGS sequence"/>
</dbReference>
<proteinExistence type="predicted"/>
<evidence type="ECO:0000313" key="2">
    <source>
        <dbReference type="EMBL" id="TWV45629.1"/>
    </source>
</evidence>
<evidence type="ECO:0000313" key="3">
    <source>
        <dbReference type="Proteomes" id="UP000320481"/>
    </source>
</evidence>
<evidence type="ECO:0000259" key="1">
    <source>
        <dbReference type="Pfam" id="PF13546"/>
    </source>
</evidence>
<dbReference type="Pfam" id="PF13546">
    <property type="entry name" value="DDE_5"/>
    <property type="match status" value="1"/>
</dbReference>
<organism evidence="2 3">
    <name type="scientific">Streptomyces misionensis</name>
    <dbReference type="NCBI Taxonomy" id="67331"/>
    <lineage>
        <taxon>Bacteria</taxon>
        <taxon>Bacillati</taxon>
        <taxon>Actinomycetota</taxon>
        <taxon>Actinomycetes</taxon>
        <taxon>Kitasatosporales</taxon>
        <taxon>Streptomycetaceae</taxon>
        <taxon>Streptomyces</taxon>
    </lineage>
</organism>
<dbReference type="AlphaFoldDB" id="A0A5C6JSQ5"/>
<sequence>MPGSGDGGISRSCRPNFYSFARVLFLGLRSCDGGPRSNLRPASRPGGDVLDDLLHHTVSVPPSSVWTARLPGAPHGPGRPLTVADFTEQVFAHLPRADQRRWAEVYLAGLLTTRGRKSFRNLALTVPRSATAARSLRQFINSSPWPWDPARRAIAAQVVARMPVAAWATGIAVIPKRGEHSVGVHRRFVPEAGRTVNCQLGIGLFLSSGETSVPVDWRLLLDDRWCGDERLRSRARLPLSAAAEPVSGHVLGMVDALTGTGLTPPAPVVADLRCAPEAGPLVAGLAARGLDFVVELHPSQAVLPAAPASARGTEQPRPLPVGEYAGRGERARQPQAISAGRADGPVRHLVVHSGPVRLPVPPEPGHTAPQPVYRLLTQWSAAERRPIRFWLTPPTDTRADEVLSLIRHSVRTQVSLKSLERDLRPRDSAVPPLP</sequence>
<accession>A0A5C6JSQ5</accession>
<dbReference type="InterPro" id="IPR039365">
    <property type="entry name" value="IS701-like"/>
</dbReference>
<comment type="caution">
    <text evidence="2">The sequence shown here is derived from an EMBL/GenBank/DDBJ whole genome shotgun (WGS) entry which is preliminary data.</text>
</comment>
<feature type="non-terminal residue" evidence="2">
    <location>
        <position position="434"/>
    </location>
</feature>
<dbReference type="PANTHER" id="PTHR33627:SF1">
    <property type="entry name" value="TRANSPOSASE"/>
    <property type="match status" value="1"/>
</dbReference>
<reference evidence="2" key="1">
    <citation type="journal article" date="2019" name="Microbiol. Resour. Announc.">
        <title>Draft Genomic Sequences of Streptomyces misionensis and Streptomyces albidoflavus, bacteria applied for phytopathogen biocontrol.</title>
        <authorList>
            <person name="Pylro V."/>
            <person name="Dias A."/>
            <person name="Andreote F."/>
            <person name="Varani A."/>
            <person name="Andreote C."/>
            <person name="Bernardo E."/>
            <person name="Martins T."/>
        </authorList>
    </citation>
    <scope>NUCLEOTIDE SEQUENCE [LARGE SCALE GENOMIC DNA]</scope>
    <source>
        <strain evidence="2">66</strain>
    </source>
</reference>